<accession>A0A1G2TYP6</accession>
<dbReference type="GO" id="GO:0008320">
    <property type="term" value="F:protein transmembrane transporter activity"/>
    <property type="evidence" value="ECO:0007669"/>
    <property type="project" value="UniProtKB-UniRule"/>
</dbReference>
<dbReference type="PANTHER" id="PTHR33910:SF1">
    <property type="entry name" value="PROTEIN TRANSLOCASE SUBUNIT SECE"/>
    <property type="match status" value="1"/>
</dbReference>
<sequence>MSIISYLKETKGELSHVNWPTRRQSVIFSVVVIIVSILTALFLGLFDFVFSRILNLFI</sequence>
<comment type="caution">
    <text evidence="10">The sequence shown here is derived from an EMBL/GenBank/DDBJ whole genome shotgun (WGS) entry which is preliminary data.</text>
</comment>
<dbReference type="Pfam" id="PF00584">
    <property type="entry name" value="SecE"/>
    <property type="match status" value="1"/>
</dbReference>
<keyword evidence="3 9" id="KW-1003">Cell membrane</keyword>
<comment type="subcellular location">
    <subcellularLocation>
        <location evidence="9">Cell membrane</location>
        <topology evidence="9">Single-pass membrane protein</topology>
    </subcellularLocation>
    <subcellularLocation>
        <location evidence="1">Membrane</location>
    </subcellularLocation>
</comment>
<dbReference type="Gene3D" id="1.20.5.1030">
    <property type="entry name" value="Preprotein translocase secy subunit"/>
    <property type="match status" value="1"/>
</dbReference>
<dbReference type="HAMAP" id="MF_00422">
    <property type="entry name" value="SecE"/>
    <property type="match status" value="1"/>
</dbReference>
<evidence type="ECO:0000256" key="4">
    <source>
        <dbReference type="ARBA" id="ARBA00022692"/>
    </source>
</evidence>
<name>A0A1G2TYP6_9BACT</name>
<dbReference type="InterPro" id="IPR038379">
    <property type="entry name" value="SecE_sf"/>
</dbReference>
<dbReference type="PANTHER" id="PTHR33910">
    <property type="entry name" value="PROTEIN TRANSLOCASE SUBUNIT SECE"/>
    <property type="match status" value="1"/>
</dbReference>
<evidence type="ECO:0000256" key="7">
    <source>
        <dbReference type="ARBA" id="ARBA00023010"/>
    </source>
</evidence>
<comment type="subunit">
    <text evidence="9">Component of the Sec protein translocase complex. Heterotrimer consisting of SecY, SecE and SecG subunits. The heterotrimers can form oligomers, although 1 heterotrimer is thought to be able to translocate proteins. Interacts with the ribosome. Interacts with SecDF, and other proteins may be involved. Interacts with SecA.</text>
</comment>
<keyword evidence="8 9" id="KW-0472">Membrane</keyword>
<dbReference type="EMBL" id="MHWA01000004">
    <property type="protein sequence ID" value="OHB02283.1"/>
    <property type="molecule type" value="Genomic_DNA"/>
</dbReference>
<keyword evidence="7 9" id="KW-0811">Translocation</keyword>
<dbReference type="Proteomes" id="UP000178404">
    <property type="component" value="Unassembled WGS sequence"/>
</dbReference>
<proteinExistence type="inferred from homology"/>
<comment type="similarity">
    <text evidence="9">Belongs to the SecE/SEC61-gamma family.</text>
</comment>
<gene>
    <name evidence="9" type="primary">secE</name>
    <name evidence="10" type="ORF">A3A90_00575</name>
</gene>
<evidence type="ECO:0000256" key="2">
    <source>
        <dbReference type="ARBA" id="ARBA00022448"/>
    </source>
</evidence>
<evidence type="ECO:0000256" key="8">
    <source>
        <dbReference type="ARBA" id="ARBA00023136"/>
    </source>
</evidence>
<dbReference type="GO" id="GO:0065002">
    <property type="term" value="P:intracellular protein transmembrane transport"/>
    <property type="evidence" value="ECO:0007669"/>
    <property type="project" value="UniProtKB-UniRule"/>
</dbReference>
<comment type="function">
    <text evidence="9">Essential subunit of the Sec protein translocation channel SecYEG. Clamps together the 2 halves of SecY. May contact the channel plug during translocation.</text>
</comment>
<keyword evidence="4 9" id="KW-0812">Transmembrane</keyword>
<dbReference type="GO" id="GO:0009306">
    <property type="term" value="P:protein secretion"/>
    <property type="evidence" value="ECO:0007669"/>
    <property type="project" value="UniProtKB-UniRule"/>
</dbReference>
<dbReference type="NCBIfam" id="TIGR00964">
    <property type="entry name" value="secE_bact"/>
    <property type="match status" value="1"/>
</dbReference>
<organism evidence="10 11">
    <name type="scientific">Candidatus Zambryskibacteria bacterium RIFCSPLOWO2_01_FULL_35_19</name>
    <dbReference type="NCBI Taxonomy" id="1802757"/>
    <lineage>
        <taxon>Bacteria</taxon>
        <taxon>Candidatus Zambryskiibacteriota</taxon>
    </lineage>
</organism>
<keyword evidence="6 9" id="KW-1133">Transmembrane helix</keyword>
<evidence type="ECO:0000256" key="3">
    <source>
        <dbReference type="ARBA" id="ARBA00022475"/>
    </source>
</evidence>
<evidence type="ECO:0000256" key="6">
    <source>
        <dbReference type="ARBA" id="ARBA00022989"/>
    </source>
</evidence>
<reference evidence="10 11" key="1">
    <citation type="journal article" date="2016" name="Nat. Commun.">
        <title>Thousands of microbial genomes shed light on interconnected biogeochemical processes in an aquifer system.</title>
        <authorList>
            <person name="Anantharaman K."/>
            <person name="Brown C.T."/>
            <person name="Hug L.A."/>
            <person name="Sharon I."/>
            <person name="Castelle C.J."/>
            <person name="Probst A.J."/>
            <person name="Thomas B.C."/>
            <person name="Singh A."/>
            <person name="Wilkins M.J."/>
            <person name="Karaoz U."/>
            <person name="Brodie E.L."/>
            <person name="Williams K.H."/>
            <person name="Hubbard S.S."/>
            <person name="Banfield J.F."/>
        </authorList>
    </citation>
    <scope>NUCLEOTIDE SEQUENCE [LARGE SCALE GENOMIC DNA]</scope>
</reference>
<evidence type="ECO:0000256" key="1">
    <source>
        <dbReference type="ARBA" id="ARBA00004370"/>
    </source>
</evidence>
<evidence type="ECO:0000313" key="10">
    <source>
        <dbReference type="EMBL" id="OHB02283.1"/>
    </source>
</evidence>
<evidence type="ECO:0000256" key="5">
    <source>
        <dbReference type="ARBA" id="ARBA00022927"/>
    </source>
</evidence>
<keyword evidence="2 9" id="KW-0813">Transport</keyword>
<dbReference type="AlphaFoldDB" id="A0A1G2TYP6"/>
<dbReference type="GO" id="GO:0043952">
    <property type="term" value="P:protein transport by the Sec complex"/>
    <property type="evidence" value="ECO:0007669"/>
    <property type="project" value="UniProtKB-UniRule"/>
</dbReference>
<evidence type="ECO:0000313" key="11">
    <source>
        <dbReference type="Proteomes" id="UP000178404"/>
    </source>
</evidence>
<dbReference type="GO" id="GO:0006605">
    <property type="term" value="P:protein targeting"/>
    <property type="evidence" value="ECO:0007669"/>
    <property type="project" value="UniProtKB-UniRule"/>
</dbReference>
<keyword evidence="5 9" id="KW-0653">Protein transport</keyword>
<protein>
    <recommendedName>
        <fullName evidence="9">Protein translocase subunit SecE</fullName>
    </recommendedName>
</protein>
<dbReference type="GO" id="GO:0005886">
    <property type="term" value="C:plasma membrane"/>
    <property type="evidence" value="ECO:0007669"/>
    <property type="project" value="UniProtKB-SubCell"/>
</dbReference>
<evidence type="ECO:0000256" key="9">
    <source>
        <dbReference type="HAMAP-Rule" id="MF_00422"/>
    </source>
</evidence>
<dbReference type="InterPro" id="IPR001901">
    <property type="entry name" value="Translocase_SecE/Sec61-g"/>
</dbReference>
<feature type="transmembrane region" description="Helical" evidence="9">
    <location>
        <begin position="26"/>
        <end position="50"/>
    </location>
</feature>
<dbReference type="InterPro" id="IPR005807">
    <property type="entry name" value="SecE_bac"/>
</dbReference>